<dbReference type="Gene3D" id="1.10.260.40">
    <property type="entry name" value="lambda repressor-like DNA-binding domains"/>
    <property type="match status" value="1"/>
</dbReference>
<dbReference type="RefSeq" id="WP_133798089.1">
    <property type="nucleotide sequence ID" value="NZ_SNWQ01000001.1"/>
</dbReference>
<sequence>MSSADETIAEAAGVAQLLRRFRKRSGLTQEALAERSGLSVEGIRALEGGRRRHPRVQTVEALIDGLRLPENDAGLFRQTARRVDGEPGIPRQLPPPIADFTGRADRLDELLRILREPQAVSPAVVVSAIGGMGGVGKTTLAVHAAQLVADDFPDGQLYLNLRGGTAEPLSAAEALQALLQTLGVPPAGPSIDQQVLAARYRTALAGRRMVLLLDDAANADQVLPLMPGTAGPVVVITSRQELSALPGVHHLHLDVMTEAEALKLFGEVVGHDLVAEQPEASVQVVHRCGLLPLAIRIAGGQLSRLQHEYGAGGLEELAARLADDADRLDMLTTPDVGVRRSIMLSVAALASGDPARDVPVTTYAGARRTAAEAFGCLALFDGDRFPLRAAAKVLELPMEAAENLLEHLVDVHLLENPALHQYRMHDLVRDVGRELATTELDESARADVRRREFDCYLAMLWRYDDLTPPGDAWRPPDGRGWSADAEDVVERSQVIEWLEAELPNVVRLVRGLAAGSAEDQVAAVRMALGMWRVAITLVRFGEAREALTLVVGLPIDKDTKLEWTLVYRTGALCDGLGLYEEGLYWRRLALPVARELADPTSLAATLIDVGYGLGRVGRAAEGLAFAEEALAVIERFEVHIFEVGGLVAVGALAGWLGDLARQRSAFDRAISLMSARSKPVSAVVHRNLIGRSLQESGQYEAALSVLTEALTQARALQAEVIESDSLLELGCTWLALGEQAQAREVLTAGLEIAVRYPADHREGALRHQLGLALTALGLLDEARQEWEQANMLYQRMADPRAKEVRELLDETGDRE</sequence>
<dbReference type="OrthoDB" id="3805217at2"/>
<dbReference type="InterPro" id="IPR042197">
    <property type="entry name" value="Apaf_helical"/>
</dbReference>
<dbReference type="InterPro" id="IPR002182">
    <property type="entry name" value="NB-ARC"/>
</dbReference>
<dbReference type="InterPro" id="IPR001387">
    <property type="entry name" value="Cro/C1-type_HTH"/>
</dbReference>
<dbReference type="GO" id="GO:0003677">
    <property type="term" value="F:DNA binding"/>
    <property type="evidence" value="ECO:0007669"/>
    <property type="project" value="InterPro"/>
</dbReference>
<evidence type="ECO:0000313" key="2">
    <source>
        <dbReference type="EMBL" id="TDO54507.1"/>
    </source>
</evidence>
<dbReference type="Gene3D" id="1.10.8.430">
    <property type="entry name" value="Helical domain of apoptotic protease-activating factors"/>
    <property type="match status" value="1"/>
</dbReference>
<dbReference type="SMART" id="SM00530">
    <property type="entry name" value="HTH_XRE"/>
    <property type="match status" value="1"/>
</dbReference>
<dbReference type="AlphaFoldDB" id="A0A4R6KTX2"/>
<dbReference type="InterPro" id="IPR027417">
    <property type="entry name" value="P-loop_NTPase"/>
</dbReference>
<comment type="caution">
    <text evidence="2">The sequence shown here is derived from an EMBL/GenBank/DDBJ whole genome shotgun (WGS) entry which is preliminary data.</text>
</comment>
<dbReference type="SUPFAM" id="SSF52540">
    <property type="entry name" value="P-loop containing nucleoside triphosphate hydrolases"/>
    <property type="match status" value="1"/>
</dbReference>
<dbReference type="Pfam" id="PF00931">
    <property type="entry name" value="NB-ARC"/>
    <property type="match status" value="1"/>
</dbReference>
<dbReference type="PRINTS" id="PR00364">
    <property type="entry name" value="DISEASERSIST"/>
</dbReference>
<dbReference type="CDD" id="cd00093">
    <property type="entry name" value="HTH_XRE"/>
    <property type="match status" value="1"/>
</dbReference>
<reference evidence="2 3" key="1">
    <citation type="submission" date="2019-03" db="EMBL/GenBank/DDBJ databases">
        <title>Genomic Encyclopedia of Type Strains, Phase III (KMG-III): the genomes of soil and plant-associated and newly described type strains.</title>
        <authorList>
            <person name="Whitman W."/>
        </authorList>
    </citation>
    <scope>NUCLEOTIDE SEQUENCE [LARGE SCALE GENOMIC DNA]</scope>
    <source>
        <strain evidence="2 3">VKM Ac-2527</strain>
    </source>
</reference>
<dbReference type="PANTHER" id="PTHR47691:SF3">
    <property type="entry name" value="HTH-TYPE TRANSCRIPTIONAL REGULATOR RV0890C-RELATED"/>
    <property type="match status" value="1"/>
</dbReference>
<organism evidence="2 3">
    <name type="scientific">Kribbella caucasensis</name>
    <dbReference type="NCBI Taxonomy" id="2512215"/>
    <lineage>
        <taxon>Bacteria</taxon>
        <taxon>Bacillati</taxon>
        <taxon>Actinomycetota</taxon>
        <taxon>Actinomycetes</taxon>
        <taxon>Propionibacteriales</taxon>
        <taxon>Kribbellaceae</taxon>
        <taxon>Kribbella</taxon>
    </lineage>
</organism>
<evidence type="ECO:0000313" key="3">
    <source>
        <dbReference type="Proteomes" id="UP000295388"/>
    </source>
</evidence>
<dbReference type="Pfam" id="PF13560">
    <property type="entry name" value="HTH_31"/>
    <property type="match status" value="1"/>
</dbReference>
<accession>A0A4R6KTX2</accession>
<keyword evidence="3" id="KW-1185">Reference proteome</keyword>
<dbReference type="PANTHER" id="PTHR47691">
    <property type="entry name" value="REGULATOR-RELATED"/>
    <property type="match status" value="1"/>
</dbReference>
<dbReference type="Gene3D" id="1.25.40.10">
    <property type="entry name" value="Tetratricopeptide repeat domain"/>
    <property type="match status" value="1"/>
</dbReference>
<dbReference type="InterPro" id="IPR011990">
    <property type="entry name" value="TPR-like_helical_dom_sf"/>
</dbReference>
<dbReference type="PROSITE" id="PS50943">
    <property type="entry name" value="HTH_CROC1"/>
    <property type="match status" value="1"/>
</dbReference>
<dbReference type="EMBL" id="SNWQ01000001">
    <property type="protein sequence ID" value="TDO54507.1"/>
    <property type="molecule type" value="Genomic_DNA"/>
</dbReference>
<gene>
    <name evidence="2" type="ORF">EV643_101296</name>
</gene>
<protein>
    <submittedName>
        <fullName evidence="2">NB-ARC domain-containing protein</fullName>
    </submittedName>
</protein>
<evidence type="ECO:0000259" key="1">
    <source>
        <dbReference type="PROSITE" id="PS50943"/>
    </source>
</evidence>
<dbReference type="InterPro" id="IPR010982">
    <property type="entry name" value="Lambda_DNA-bd_dom_sf"/>
</dbReference>
<dbReference type="GO" id="GO:0043531">
    <property type="term" value="F:ADP binding"/>
    <property type="evidence" value="ECO:0007669"/>
    <property type="project" value="InterPro"/>
</dbReference>
<dbReference type="Gene3D" id="3.40.50.300">
    <property type="entry name" value="P-loop containing nucleotide triphosphate hydrolases"/>
    <property type="match status" value="1"/>
</dbReference>
<feature type="domain" description="HTH cro/C1-type" evidence="1">
    <location>
        <begin position="18"/>
        <end position="73"/>
    </location>
</feature>
<dbReference type="SUPFAM" id="SSF48452">
    <property type="entry name" value="TPR-like"/>
    <property type="match status" value="2"/>
</dbReference>
<proteinExistence type="predicted"/>
<dbReference type="SUPFAM" id="SSF47413">
    <property type="entry name" value="lambda repressor-like DNA-binding domains"/>
    <property type="match status" value="1"/>
</dbReference>
<dbReference type="Proteomes" id="UP000295388">
    <property type="component" value="Unassembled WGS sequence"/>
</dbReference>
<name>A0A4R6KTX2_9ACTN</name>